<name>A0A2N5X890_9GAMM</name>
<evidence type="ECO:0000313" key="3">
    <source>
        <dbReference type="Proteomes" id="UP000235005"/>
    </source>
</evidence>
<dbReference type="InterPro" id="IPR004045">
    <property type="entry name" value="Glutathione_S-Trfase_N"/>
</dbReference>
<proteinExistence type="predicted"/>
<organism evidence="2 3">
    <name type="scientific">Pseudohalioglobus lutimaris</name>
    <dbReference type="NCBI Taxonomy" id="1737061"/>
    <lineage>
        <taxon>Bacteria</taxon>
        <taxon>Pseudomonadati</taxon>
        <taxon>Pseudomonadota</taxon>
        <taxon>Gammaproteobacteria</taxon>
        <taxon>Cellvibrionales</taxon>
        <taxon>Halieaceae</taxon>
        <taxon>Pseudohalioglobus</taxon>
    </lineage>
</organism>
<gene>
    <name evidence="2" type="ORF">C0039_00860</name>
</gene>
<dbReference type="OrthoDB" id="9793736at2"/>
<dbReference type="EMBL" id="PKUS01000001">
    <property type="protein sequence ID" value="PLW70714.1"/>
    <property type="molecule type" value="Genomic_DNA"/>
</dbReference>
<dbReference type="Gene3D" id="3.40.30.10">
    <property type="entry name" value="Glutaredoxin"/>
    <property type="match status" value="1"/>
</dbReference>
<sequence length="125" mass="14239">MAIIRLILGKLILLFNWLFTPRGIARDASAQAAIDRQTESLRLYQYEACPFCVKVRRAMKRMSLNIETRDIKRVPAAREELLAGGGNLKVPCLRVEREDGQVNWMYESGDIINYLSGRFTSTSSN</sequence>
<keyword evidence="3" id="KW-1185">Reference proteome</keyword>
<dbReference type="Pfam" id="PF13417">
    <property type="entry name" value="GST_N_3"/>
    <property type="match status" value="1"/>
</dbReference>
<dbReference type="Proteomes" id="UP000235005">
    <property type="component" value="Unassembled WGS sequence"/>
</dbReference>
<dbReference type="SUPFAM" id="SSF52833">
    <property type="entry name" value="Thioredoxin-like"/>
    <property type="match status" value="1"/>
</dbReference>
<reference evidence="2 3" key="1">
    <citation type="submission" date="2018-01" db="EMBL/GenBank/DDBJ databases">
        <title>The draft genome sequence of Halioglobus lutimaris HF004.</title>
        <authorList>
            <person name="Du Z.-J."/>
            <person name="Shi M.-J."/>
        </authorList>
    </citation>
    <scope>NUCLEOTIDE SEQUENCE [LARGE SCALE GENOMIC DNA]</scope>
    <source>
        <strain evidence="2 3">HF004</strain>
    </source>
</reference>
<evidence type="ECO:0000259" key="1">
    <source>
        <dbReference type="Pfam" id="PF13417"/>
    </source>
</evidence>
<dbReference type="InterPro" id="IPR036249">
    <property type="entry name" value="Thioredoxin-like_sf"/>
</dbReference>
<accession>A0A2N5X890</accession>
<protein>
    <submittedName>
        <fullName evidence="2">Glutaredoxin</fullName>
    </submittedName>
</protein>
<dbReference type="PROSITE" id="PS51354">
    <property type="entry name" value="GLUTAREDOXIN_2"/>
    <property type="match status" value="1"/>
</dbReference>
<dbReference type="AlphaFoldDB" id="A0A2N5X890"/>
<comment type="caution">
    <text evidence="2">The sequence shown here is derived from an EMBL/GenBank/DDBJ whole genome shotgun (WGS) entry which is preliminary data.</text>
</comment>
<feature type="domain" description="GST N-terminal" evidence="1">
    <location>
        <begin position="43"/>
        <end position="119"/>
    </location>
</feature>
<dbReference type="RefSeq" id="WP_075999575.1">
    <property type="nucleotide sequence ID" value="NZ_PKUS01000001.1"/>
</dbReference>
<evidence type="ECO:0000313" key="2">
    <source>
        <dbReference type="EMBL" id="PLW70714.1"/>
    </source>
</evidence>